<dbReference type="Proteomes" id="UP000265520">
    <property type="component" value="Unassembled WGS sequence"/>
</dbReference>
<protein>
    <submittedName>
        <fullName evidence="1">Uncharacterized protein</fullName>
    </submittedName>
</protein>
<dbReference type="AlphaFoldDB" id="A0A392WC66"/>
<keyword evidence="2" id="KW-1185">Reference proteome</keyword>
<reference evidence="1 2" key="1">
    <citation type="journal article" date="2018" name="Front. Plant Sci.">
        <title>Red Clover (Trifolium pratense) and Zigzag Clover (T. medium) - A Picture of Genomic Similarities and Differences.</title>
        <authorList>
            <person name="Dluhosova J."/>
            <person name="Istvanek J."/>
            <person name="Nedelnik J."/>
            <person name="Repkova J."/>
        </authorList>
    </citation>
    <scope>NUCLEOTIDE SEQUENCE [LARGE SCALE GENOMIC DNA]</scope>
    <source>
        <strain evidence="2">cv. 10/8</strain>
        <tissue evidence="1">Leaf</tissue>
    </source>
</reference>
<feature type="non-terminal residue" evidence="1">
    <location>
        <position position="1"/>
    </location>
</feature>
<name>A0A392WC66_9FABA</name>
<organism evidence="1 2">
    <name type="scientific">Trifolium medium</name>
    <dbReference type="NCBI Taxonomy" id="97028"/>
    <lineage>
        <taxon>Eukaryota</taxon>
        <taxon>Viridiplantae</taxon>
        <taxon>Streptophyta</taxon>
        <taxon>Embryophyta</taxon>
        <taxon>Tracheophyta</taxon>
        <taxon>Spermatophyta</taxon>
        <taxon>Magnoliopsida</taxon>
        <taxon>eudicotyledons</taxon>
        <taxon>Gunneridae</taxon>
        <taxon>Pentapetalae</taxon>
        <taxon>rosids</taxon>
        <taxon>fabids</taxon>
        <taxon>Fabales</taxon>
        <taxon>Fabaceae</taxon>
        <taxon>Papilionoideae</taxon>
        <taxon>50 kb inversion clade</taxon>
        <taxon>NPAAA clade</taxon>
        <taxon>Hologalegina</taxon>
        <taxon>IRL clade</taxon>
        <taxon>Trifolieae</taxon>
        <taxon>Trifolium</taxon>
    </lineage>
</organism>
<sequence>SSGEQWRKMAKGQRTGRYLSLQVRSTNSSGLARSLRLAASSLGEHAFPVSFPESV</sequence>
<comment type="caution">
    <text evidence="1">The sequence shown here is derived from an EMBL/GenBank/DDBJ whole genome shotgun (WGS) entry which is preliminary data.</text>
</comment>
<accession>A0A392WC66</accession>
<evidence type="ECO:0000313" key="1">
    <source>
        <dbReference type="EMBL" id="MCI96701.1"/>
    </source>
</evidence>
<proteinExistence type="predicted"/>
<evidence type="ECO:0000313" key="2">
    <source>
        <dbReference type="Proteomes" id="UP000265520"/>
    </source>
</evidence>
<dbReference type="EMBL" id="LXQA011421827">
    <property type="protein sequence ID" value="MCI96701.1"/>
    <property type="molecule type" value="Genomic_DNA"/>
</dbReference>